<dbReference type="EMBL" id="LQYG01000120">
    <property type="protein sequence ID" value="KYC58728.1"/>
    <property type="molecule type" value="Genomic_DNA"/>
</dbReference>
<name>A0A150JNQ4_HEYCO</name>
<gene>
    <name evidence="1" type="ORF">B4098_2420</name>
</gene>
<dbReference type="AlphaFoldDB" id="A0A150JNQ4"/>
<accession>A0A150JNQ4</accession>
<organism evidence="1 2">
    <name type="scientific">Heyndrickxia coagulans</name>
    <name type="common">Weizmannia coagulans</name>
    <dbReference type="NCBI Taxonomy" id="1398"/>
    <lineage>
        <taxon>Bacteria</taxon>
        <taxon>Bacillati</taxon>
        <taxon>Bacillota</taxon>
        <taxon>Bacilli</taxon>
        <taxon>Bacillales</taxon>
        <taxon>Bacillaceae</taxon>
        <taxon>Heyndrickxia</taxon>
    </lineage>
</organism>
<dbReference type="Proteomes" id="UP000075288">
    <property type="component" value="Unassembled WGS sequence"/>
</dbReference>
<comment type="caution">
    <text evidence="1">The sequence shown here is derived from an EMBL/GenBank/DDBJ whole genome shotgun (WGS) entry which is preliminary data.</text>
</comment>
<evidence type="ECO:0000313" key="2">
    <source>
        <dbReference type="Proteomes" id="UP000075288"/>
    </source>
</evidence>
<reference evidence="1 2" key="1">
    <citation type="submission" date="2016-01" db="EMBL/GenBank/DDBJ databases">
        <title>Genome Sequences of Twelve Sporeforming Bacillus Species Isolated from Foods.</title>
        <authorList>
            <person name="Berendsen E.M."/>
            <person name="Wells-Bennik M.H."/>
            <person name="Krawcyk A.O."/>
            <person name="De Jong A."/>
            <person name="Holsappel S."/>
            <person name="Eijlander R.T."/>
            <person name="Kuipers O.P."/>
        </authorList>
    </citation>
    <scope>NUCLEOTIDE SEQUENCE [LARGE SCALE GENOMIC DNA]</scope>
    <source>
        <strain evidence="1 2">B4098</strain>
    </source>
</reference>
<protein>
    <submittedName>
        <fullName evidence="1">Uncharacterized protein</fullName>
    </submittedName>
</protein>
<proteinExistence type="predicted"/>
<evidence type="ECO:0000313" key="1">
    <source>
        <dbReference type="EMBL" id="KYC58728.1"/>
    </source>
</evidence>
<sequence>MPGERNWISLRVARRKNGSGGGILADATHALQVRRQPGFSG</sequence>